<comment type="caution">
    <text evidence="2">The sequence shown here is derived from an EMBL/GenBank/DDBJ whole genome shotgun (WGS) entry which is preliminary data.</text>
</comment>
<name>A0A168M9C0_MUCCL</name>
<sequence>MYIPTNKLIVASLFAIASSFFTAHAAPVNSTSSSSSTPLTAINSQDDFCLFLPPQPGLEVAVNEDNGIPFCTKPDTVPNATEFPEGFITTAHYLRNSSYVQVTGFFDRTKYDLSPTDGGGQYDAHAKGKPVGAQCQDYKYFVSMIEPDINRFCIRCCQEEADCNTGRSGYGCLRIIDGDYDNDNNYINNSSSSEPTSHLNSDMNSVLFDLEALPANNAADASTTTATATTAATNANDAILAEVEKLSGATSAQEVQTQWTSFTSNLVTEYPGVFQQIAQLNSIVSDLTTLDQWNAFFDLVKEKIIQLQATASADSPSSTTHTNSKEDLEWLFAHRNSHDNQATW</sequence>
<dbReference type="VEuPathDB" id="FungiDB:MUCCIDRAFT_155650"/>
<evidence type="ECO:0000313" key="3">
    <source>
        <dbReference type="Proteomes" id="UP000077051"/>
    </source>
</evidence>
<dbReference type="STRING" id="747725.A0A168M9C0"/>
<dbReference type="EMBL" id="AMYB01000003">
    <property type="protein sequence ID" value="OAD04581.1"/>
    <property type="molecule type" value="Genomic_DNA"/>
</dbReference>
<dbReference type="Proteomes" id="UP000077051">
    <property type="component" value="Unassembled WGS sequence"/>
</dbReference>
<dbReference type="OrthoDB" id="3044029at2759"/>
<evidence type="ECO:0000256" key="1">
    <source>
        <dbReference type="SAM" id="SignalP"/>
    </source>
</evidence>
<keyword evidence="1" id="KW-0732">Signal</keyword>
<evidence type="ECO:0000313" key="2">
    <source>
        <dbReference type="EMBL" id="OAD04581.1"/>
    </source>
</evidence>
<organism evidence="2 3">
    <name type="scientific">Mucor lusitanicus CBS 277.49</name>
    <dbReference type="NCBI Taxonomy" id="747725"/>
    <lineage>
        <taxon>Eukaryota</taxon>
        <taxon>Fungi</taxon>
        <taxon>Fungi incertae sedis</taxon>
        <taxon>Mucoromycota</taxon>
        <taxon>Mucoromycotina</taxon>
        <taxon>Mucoromycetes</taxon>
        <taxon>Mucorales</taxon>
        <taxon>Mucorineae</taxon>
        <taxon>Mucoraceae</taxon>
        <taxon>Mucor</taxon>
    </lineage>
</organism>
<dbReference type="AlphaFoldDB" id="A0A168M9C0"/>
<reference evidence="2 3" key="1">
    <citation type="submission" date="2015-06" db="EMBL/GenBank/DDBJ databases">
        <title>Expansion of signal transduction pathways in fungi by whole-genome duplication.</title>
        <authorList>
            <consortium name="DOE Joint Genome Institute"/>
            <person name="Corrochano L.M."/>
            <person name="Kuo A."/>
            <person name="Marcet-Houben M."/>
            <person name="Polaino S."/>
            <person name="Salamov A."/>
            <person name="Villalobos J.M."/>
            <person name="Alvarez M.I."/>
            <person name="Avalos J."/>
            <person name="Benito E.P."/>
            <person name="Benoit I."/>
            <person name="Burger G."/>
            <person name="Camino L.P."/>
            <person name="Canovas D."/>
            <person name="Cerda-Olmedo E."/>
            <person name="Cheng J.-F."/>
            <person name="Dominguez A."/>
            <person name="Elias M."/>
            <person name="Eslava A.P."/>
            <person name="Glaser F."/>
            <person name="Grimwood J."/>
            <person name="Gutierrez G."/>
            <person name="Heitman J."/>
            <person name="Henrissat B."/>
            <person name="Iturriaga E.A."/>
            <person name="Lang B.F."/>
            <person name="Lavin J.L."/>
            <person name="Lee S."/>
            <person name="Li W."/>
            <person name="Lindquist E."/>
            <person name="Lopez-Garcia S."/>
            <person name="Luque E.M."/>
            <person name="Marcos A.T."/>
            <person name="Martin J."/>
            <person name="Mccluskey K."/>
            <person name="Medina H.R."/>
            <person name="Miralles-Duran A."/>
            <person name="Miyazaki A."/>
            <person name="Munoz-Torres E."/>
            <person name="Oguiza J.A."/>
            <person name="Ohm R."/>
            <person name="Olmedo M."/>
            <person name="Orejas M."/>
            <person name="Ortiz-Castellanos L."/>
            <person name="Pisabarro A.G."/>
            <person name="Rodriguez-Romero J."/>
            <person name="Ruiz-Herrera J."/>
            <person name="Ruiz-Vazquez R."/>
            <person name="Sanz C."/>
            <person name="Schackwitz W."/>
            <person name="Schmutz J."/>
            <person name="Shahriari M."/>
            <person name="Shelest E."/>
            <person name="Silva-Franco F."/>
            <person name="Soanes D."/>
            <person name="Syed K."/>
            <person name="Tagua V.G."/>
            <person name="Talbot N.J."/>
            <person name="Thon M."/>
            <person name="De Vries R.P."/>
            <person name="Wiebenga A."/>
            <person name="Yadav J.S."/>
            <person name="Braun E.L."/>
            <person name="Baker S."/>
            <person name="Garre V."/>
            <person name="Horwitz B."/>
            <person name="Torres-Martinez S."/>
            <person name="Idnurm A."/>
            <person name="Herrera-Estrella A."/>
            <person name="Gabaldon T."/>
            <person name="Grigoriev I.V."/>
        </authorList>
    </citation>
    <scope>NUCLEOTIDE SEQUENCE [LARGE SCALE GENOMIC DNA]</scope>
    <source>
        <strain evidence="2 3">CBS 277.49</strain>
    </source>
</reference>
<feature type="chain" id="PRO_5007898984" evidence="1">
    <location>
        <begin position="26"/>
        <end position="344"/>
    </location>
</feature>
<gene>
    <name evidence="2" type="ORF">MUCCIDRAFT_155650</name>
</gene>
<accession>A0A168M9C0</accession>
<feature type="signal peptide" evidence="1">
    <location>
        <begin position="1"/>
        <end position="25"/>
    </location>
</feature>
<proteinExistence type="predicted"/>
<protein>
    <submittedName>
        <fullName evidence="2">Uncharacterized protein</fullName>
    </submittedName>
</protein>
<keyword evidence="3" id="KW-1185">Reference proteome</keyword>